<dbReference type="InterPro" id="IPR011989">
    <property type="entry name" value="ARM-like"/>
</dbReference>
<dbReference type="GO" id="GO:0007367">
    <property type="term" value="P:segment polarity determination"/>
    <property type="evidence" value="ECO:0007669"/>
    <property type="project" value="UniProtKB-KW"/>
</dbReference>
<evidence type="ECO:0000313" key="7">
    <source>
        <dbReference type="EMBL" id="CAD1574445.1"/>
    </source>
</evidence>
<feature type="repeat" description="ARM" evidence="6">
    <location>
        <begin position="1"/>
        <end position="35"/>
    </location>
</feature>
<dbReference type="EMBL" id="CADCXW020000342">
    <property type="protein sequence ID" value="CAD1574445.1"/>
    <property type="molecule type" value="Genomic_DNA"/>
</dbReference>
<sequence>MLFNEIENIQRVAAGVLCELAADKEGAEMIEQEGATAPLTELLHSRNEGVATYAAAVLFRMSEDKPQDYKKRLSLELTNSLFREDTNMWNNGDFGMGPDLQVT</sequence>
<dbReference type="GO" id="GO:0016055">
    <property type="term" value="P:Wnt signaling pathway"/>
    <property type="evidence" value="ECO:0007669"/>
    <property type="project" value="UniProtKB-KW"/>
</dbReference>
<dbReference type="GO" id="GO:0045296">
    <property type="term" value="F:cadherin binding"/>
    <property type="evidence" value="ECO:0007669"/>
    <property type="project" value="InterPro"/>
</dbReference>
<proteinExistence type="predicted"/>
<keyword evidence="5" id="KW-0130">Cell adhesion</keyword>
<dbReference type="AlphaFoldDB" id="A0A6V7LDJ7"/>
<dbReference type="GO" id="GO:0007155">
    <property type="term" value="P:cell adhesion"/>
    <property type="evidence" value="ECO:0007669"/>
    <property type="project" value="UniProtKB-KW"/>
</dbReference>
<evidence type="ECO:0000256" key="6">
    <source>
        <dbReference type="PROSITE-ProRule" id="PRU00259"/>
    </source>
</evidence>
<keyword evidence="4" id="KW-0217">Developmental protein</keyword>
<evidence type="ECO:0000256" key="1">
    <source>
        <dbReference type="ARBA" id="ARBA00004413"/>
    </source>
</evidence>
<gene>
    <name evidence="7" type="ORF">BBRV_LOCUS103914</name>
</gene>
<dbReference type="InterPro" id="IPR013284">
    <property type="entry name" value="Beta-catenin"/>
</dbReference>
<accession>A0A6V7LDJ7</accession>
<evidence type="ECO:0000256" key="5">
    <source>
        <dbReference type="ARBA" id="ARBA00022889"/>
    </source>
</evidence>
<keyword evidence="3" id="KW-0879">Wnt signaling pathway</keyword>
<dbReference type="InterPro" id="IPR000225">
    <property type="entry name" value="Armadillo"/>
</dbReference>
<evidence type="ECO:0000256" key="3">
    <source>
        <dbReference type="ARBA" id="ARBA00022687"/>
    </source>
</evidence>
<dbReference type="InterPro" id="IPR016024">
    <property type="entry name" value="ARM-type_fold"/>
</dbReference>
<comment type="subcellular location">
    <subcellularLocation>
        <location evidence="1">Cell membrane</location>
        <topology evidence="1">Peripheral membrane protein</topology>
        <orientation evidence="1">Cytoplasmic side</orientation>
    </subcellularLocation>
</comment>
<evidence type="ECO:0000256" key="2">
    <source>
        <dbReference type="ARBA" id="ARBA00022289"/>
    </source>
</evidence>
<dbReference type="GO" id="GO:0005886">
    <property type="term" value="C:plasma membrane"/>
    <property type="evidence" value="ECO:0007669"/>
    <property type="project" value="UniProtKB-SubCell"/>
</dbReference>
<evidence type="ECO:0000256" key="4">
    <source>
        <dbReference type="ARBA" id="ARBA00022716"/>
    </source>
</evidence>
<name>A0A6V7LDJ7_9HYME</name>
<keyword evidence="4" id="KW-0709">Segmentation polarity protein</keyword>
<dbReference type="Gene3D" id="1.25.10.10">
    <property type="entry name" value="Leucine-rich Repeat Variant"/>
    <property type="match status" value="1"/>
</dbReference>
<dbReference type="PANTHER" id="PTHR45976">
    <property type="entry name" value="ARMADILLO SEGMENT POLARITY PROTEIN"/>
    <property type="match status" value="1"/>
</dbReference>
<organism evidence="7">
    <name type="scientific">Bracon brevicornis</name>
    <dbReference type="NCBI Taxonomy" id="1563983"/>
    <lineage>
        <taxon>Eukaryota</taxon>
        <taxon>Metazoa</taxon>
        <taxon>Ecdysozoa</taxon>
        <taxon>Arthropoda</taxon>
        <taxon>Hexapoda</taxon>
        <taxon>Insecta</taxon>
        <taxon>Pterygota</taxon>
        <taxon>Neoptera</taxon>
        <taxon>Endopterygota</taxon>
        <taxon>Hymenoptera</taxon>
        <taxon>Apocrita</taxon>
        <taxon>Ichneumonoidea</taxon>
        <taxon>Braconidae</taxon>
        <taxon>Braconinae</taxon>
        <taxon>Bracon</taxon>
    </lineage>
</organism>
<dbReference type="SUPFAM" id="SSF48371">
    <property type="entry name" value="ARM repeat"/>
    <property type="match status" value="1"/>
</dbReference>
<protein>
    <recommendedName>
        <fullName evidence="2">Armadillo segment polarity protein</fullName>
    </recommendedName>
</protein>
<reference evidence="7" key="1">
    <citation type="submission" date="2020-07" db="EMBL/GenBank/DDBJ databases">
        <authorList>
            <person name="Ferguson B K."/>
        </authorList>
    </citation>
    <scope>NUCLEOTIDE SEQUENCE</scope>
    <source>
        <strain evidence="7">L06</strain>
    </source>
</reference>
<dbReference type="PROSITE" id="PS50176">
    <property type="entry name" value="ARM_REPEAT"/>
    <property type="match status" value="1"/>
</dbReference>